<sequence>MEPFSRELEHEFAESEIQGSGYVVHTLEAALWAFLRNNSFEDAVREVVSLGGG</sequence>
<reference evidence="1 2" key="1">
    <citation type="submission" date="2023-08" db="EMBL/GenBank/DDBJ databases">
        <title>Draft genome sequence of Thermococcus waiotapuensis WT1T, a thermophilic sulphur-dependent archaeon from order Thermococcales.</title>
        <authorList>
            <person name="Manners S.H."/>
            <person name="Carere C.R."/>
            <person name="Dhami M.K."/>
            <person name="Dobson R.C.J."/>
            <person name="Stott M.B."/>
        </authorList>
    </citation>
    <scope>NUCLEOTIDE SEQUENCE [LARGE SCALE GENOMIC DNA]</scope>
    <source>
        <strain evidence="1 2">WT1</strain>
    </source>
</reference>
<dbReference type="InterPro" id="IPR036705">
    <property type="entry name" value="Ribosyl_crysJ1_sf"/>
</dbReference>
<dbReference type="EMBL" id="JAVDZE010000006">
    <property type="protein sequence ID" value="MDV3104688.1"/>
    <property type="molecule type" value="Genomic_DNA"/>
</dbReference>
<keyword evidence="2" id="KW-1185">Reference proteome</keyword>
<dbReference type="RefSeq" id="WP_315343210.1">
    <property type="nucleotide sequence ID" value="NZ_JAVDZE010000006.1"/>
</dbReference>
<accession>A0AAE4NXH8</accession>
<comment type="caution">
    <text evidence="1">The sequence shown here is derived from an EMBL/GenBank/DDBJ whole genome shotgun (WGS) entry which is preliminary data.</text>
</comment>
<evidence type="ECO:0000313" key="2">
    <source>
        <dbReference type="Proteomes" id="UP001245683"/>
    </source>
</evidence>
<dbReference type="Proteomes" id="UP001245683">
    <property type="component" value="Unassembled WGS sequence"/>
</dbReference>
<evidence type="ECO:0000313" key="1">
    <source>
        <dbReference type="EMBL" id="MDV3104688.1"/>
    </source>
</evidence>
<proteinExistence type="predicted"/>
<dbReference type="Pfam" id="PF03747">
    <property type="entry name" value="ADP_ribosyl_GH"/>
    <property type="match status" value="1"/>
</dbReference>
<name>A0AAE4NXH8_9EURY</name>
<dbReference type="AlphaFoldDB" id="A0AAE4NXH8"/>
<organism evidence="1 2">
    <name type="scientific">Thermococcus waiotapuensis</name>
    <dbReference type="NCBI Taxonomy" id="90909"/>
    <lineage>
        <taxon>Archaea</taxon>
        <taxon>Methanobacteriati</taxon>
        <taxon>Methanobacteriota</taxon>
        <taxon>Thermococci</taxon>
        <taxon>Thermococcales</taxon>
        <taxon>Thermococcaceae</taxon>
        <taxon>Thermococcus</taxon>
    </lineage>
</organism>
<dbReference type="Gene3D" id="1.10.4080.10">
    <property type="entry name" value="ADP-ribosylation/Crystallin J1"/>
    <property type="match status" value="1"/>
</dbReference>
<protein>
    <submittedName>
        <fullName evidence="1">ADP-ribosylglycohydrolase family protein</fullName>
    </submittedName>
</protein>
<dbReference type="InterPro" id="IPR005502">
    <property type="entry name" value="Ribosyl_crysJ1"/>
</dbReference>
<gene>
    <name evidence="1" type="ORF">RBI02_09105</name>
</gene>
<dbReference type="SUPFAM" id="SSF101478">
    <property type="entry name" value="ADP-ribosylglycohydrolase"/>
    <property type="match status" value="1"/>
</dbReference>